<dbReference type="AlphaFoldDB" id="A0A915IW58"/>
<dbReference type="WBParaSite" id="nRc.2.0.1.t18430-RA">
    <property type="protein sequence ID" value="nRc.2.0.1.t18430-RA"/>
    <property type="gene ID" value="nRc.2.0.1.g18430"/>
</dbReference>
<accession>A0A915IW58</accession>
<evidence type="ECO:0000313" key="2">
    <source>
        <dbReference type="WBParaSite" id="nRc.2.0.1.t18430-RA"/>
    </source>
</evidence>
<dbReference type="Proteomes" id="UP000887565">
    <property type="component" value="Unplaced"/>
</dbReference>
<evidence type="ECO:0000313" key="1">
    <source>
        <dbReference type="Proteomes" id="UP000887565"/>
    </source>
</evidence>
<keyword evidence="1" id="KW-1185">Reference proteome</keyword>
<reference evidence="2" key="1">
    <citation type="submission" date="2022-11" db="UniProtKB">
        <authorList>
            <consortium name="WormBaseParasite"/>
        </authorList>
    </citation>
    <scope>IDENTIFICATION</scope>
</reference>
<protein>
    <submittedName>
        <fullName evidence="2">Uncharacterized protein</fullName>
    </submittedName>
</protein>
<organism evidence="1 2">
    <name type="scientific">Romanomermis culicivorax</name>
    <name type="common">Nematode worm</name>
    <dbReference type="NCBI Taxonomy" id="13658"/>
    <lineage>
        <taxon>Eukaryota</taxon>
        <taxon>Metazoa</taxon>
        <taxon>Ecdysozoa</taxon>
        <taxon>Nematoda</taxon>
        <taxon>Enoplea</taxon>
        <taxon>Dorylaimia</taxon>
        <taxon>Mermithida</taxon>
        <taxon>Mermithoidea</taxon>
        <taxon>Mermithidae</taxon>
        <taxon>Romanomermis</taxon>
    </lineage>
</organism>
<name>A0A915IW58_ROMCU</name>
<sequence>MTAKPHSNEGDTCVIPLVNQLFRYRSAISKDNLWNLCPQVSQFGFFESPDSSKVPIPRKVD</sequence>
<proteinExistence type="predicted"/>